<dbReference type="RefSeq" id="XP_067079807.1">
    <property type="nucleotide sequence ID" value="XM_067223706.1"/>
</dbReference>
<keyword evidence="2" id="KW-1185">Reference proteome</keyword>
<protein>
    <recommendedName>
        <fullName evidence="3">Gim5A protein</fullName>
    </recommendedName>
</protein>
<organism evidence="1 2">
    <name type="scientific">Trypanosoma equiperdum</name>
    <dbReference type="NCBI Taxonomy" id="5694"/>
    <lineage>
        <taxon>Eukaryota</taxon>
        <taxon>Discoba</taxon>
        <taxon>Euglenozoa</taxon>
        <taxon>Kinetoplastea</taxon>
        <taxon>Metakinetoplastina</taxon>
        <taxon>Trypanosomatida</taxon>
        <taxon>Trypanosomatidae</taxon>
        <taxon>Trypanosoma</taxon>
    </lineage>
</organism>
<sequence length="246" mass="26958">MSSLPPDKTLFGSHSQRLVAVAQFCSLVSAGVAGSKHYTLVARSACALAKVLANYLCLSRLKGSYLLLREVSPSSVRRRLHSSPSWFTGVMRVLTMLAMLLFRITDKIALLANEGVLSNNICFYTSRLIPSLLFYCNLMQTMTSAALLKAVRPISFEATDTRNVFRKRYYLQGVLSFLEGVGLMTYAMTLFPRGVPPLAMTLHEKHLLTHWLAVAASSFPPALSVSTTTQGLIGLAATLPSFFMSP</sequence>
<reference evidence="1" key="1">
    <citation type="submission" date="2016-09" db="EMBL/GenBank/DDBJ databases">
        <authorList>
            <person name="Hebert L."/>
            <person name="Moumen B."/>
        </authorList>
    </citation>
    <scope>NUCLEOTIDE SEQUENCE [LARGE SCALE GENOMIC DNA]</scope>
    <source>
        <strain evidence="1">OVI</strain>
    </source>
</reference>
<evidence type="ECO:0008006" key="3">
    <source>
        <dbReference type="Google" id="ProtNLM"/>
    </source>
</evidence>
<evidence type="ECO:0000313" key="2">
    <source>
        <dbReference type="Proteomes" id="UP000195570"/>
    </source>
</evidence>
<accession>A0A1G4I9L6</accession>
<proteinExistence type="predicted"/>
<dbReference type="VEuPathDB" id="TriTrypDB:TEOVI_000507300"/>
<dbReference type="PANTHER" id="PTHR42266:SF1">
    <property type="entry name" value="GIM5B PROTEIN"/>
    <property type="match status" value="1"/>
</dbReference>
<dbReference type="GeneID" id="92379013"/>
<evidence type="ECO:0000313" key="1">
    <source>
        <dbReference type="EMBL" id="SCU68700.1"/>
    </source>
</evidence>
<dbReference type="Proteomes" id="UP000195570">
    <property type="component" value="Unassembled WGS sequence"/>
</dbReference>
<comment type="caution">
    <text evidence="1">The sequence shown here is derived from an EMBL/GenBank/DDBJ whole genome shotgun (WGS) entry which is preliminary data.</text>
</comment>
<dbReference type="PANTHER" id="PTHR42266">
    <property type="entry name" value="GIM5B PROTEIN"/>
    <property type="match status" value="1"/>
</dbReference>
<gene>
    <name evidence="1" type="ORF">TEOVI_000507300</name>
</gene>
<dbReference type="EMBL" id="CZPT02001049">
    <property type="protein sequence ID" value="SCU68700.1"/>
    <property type="molecule type" value="Genomic_DNA"/>
</dbReference>
<name>A0A1G4I9L6_TRYEQ</name>
<dbReference type="AlphaFoldDB" id="A0A1G4I9L6"/>